<dbReference type="InterPro" id="IPR008995">
    <property type="entry name" value="Mo/tungstate-bd_C_term_dom"/>
</dbReference>
<dbReference type="GO" id="GO:0015408">
    <property type="term" value="F:ABC-type ferric iron transporter activity"/>
    <property type="evidence" value="ECO:0007669"/>
    <property type="project" value="InterPro"/>
</dbReference>
<dbReference type="OrthoDB" id="5298774at2"/>
<gene>
    <name evidence="7" type="ORF">CAL26_16165</name>
</gene>
<dbReference type="GO" id="GO:0055052">
    <property type="term" value="C:ATP-binding cassette (ABC) transporter complex, substrate-binding subunit-containing"/>
    <property type="evidence" value="ECO:0007669"/>
    <property type="project" value="TreeGrafter"/>
</dbReference>
<dbReference type="Pfam" id="PF00005">
    <property type="entry name" value="ABC_tran"/>
    <property type="match status" value="1"/>
</dbReference>
<dbReference type="Proteomes" id="UP000216857">
    <property type="component" value="Unassembled WGS sequence"/>
</dbReference>
<proteinExistence type="predicted"/>
<organism evidence="7 8">
    <name type="scientific">Bordetella genomosp. 9</name>
    <dbReference type="NCBI Taxonomy" id="1416803"/>
    <lineage>
        <taxon>Bacteria</taxon>
        <taxon>Pseudomonadati</taxon>
        <taxon>Pseudomonadota</taxon>
        <taxon>Betaproteobacteria</taxon>
        <taxon>Burkholderiales</taxon>
        <taxon>Alcaligenaceae</taxon>
        <taxon>Bordetella</taxon>
    </lineage>
</organism>
<dbReference type="CDD" id="cd03259">
    <property type="entry name" value="ABC_Carb_Solutes_like"/>
    <property type="match status" value="1"/>
</dbReference>
<dbReference type="AlphaFoldDB" id="A0A261R2C9"/>
<sequence length="372" mass="40411">MASIELDLAHAYVPDPRRDEDYALLPLQYTFRDGGAYALLGPSGCGKTTLLNCISGLLRPSAGNIRFDGRDVTDQTPQQRNIAQVFQFPVVYDTMTVAENLAFPLRNRRVPEARVRDRVGRIAEMLELSAVLDRRASGLAADAKQKISLGRGLVRSDVSAILFDEPLTVIDPHLKWELRRKLKEIHQEFKLTLVYVTHDQTEALTFADQVMVMSRGKVMQVGAADDLFLRPAHAFVGHFIGSPGMNFLPACREAGGVRVGTRTLGEPPAELAATLPAILPASGAFTLGIRPEFVRPCAPDTPGALPVSVTRVQDIGTYLLLTGAYESHALRARLPLDGGAADGYGLPAAGGTAWLSILNPYSRAYPAEEPTR</sequence>
<dbReference type="SMART" id="SM00382">
    <property type="entry name" value="AAA"/>
    <property type="match status" value="1"/>
</dbReference>
<evidence type="ECO:0000259" key="6">
    <source>
        <dbReference type="PROSITE" id="PS50893"/>
    </source>
</evidence>
<evidence type="ECO:0000256" key="2">
    <source>
        <dbReference type="ARBA" id="ARBA00022475"/>
    </source>
</evidence>
<dbReference type="EMBL" id="NEVJ01000003">
    <property type="protein sequence ID" value="OZI19184.1"/>
    <property type="molecule type" value="Genomic_DNA"/>
</dbReference>
<dbReference type="InterPro" id="IPR040582">
    <property type="entry name" value="OB_MalK-like"/>
</dbReference>
<dbReference type="InterPro" id="IPR003439">
    <property type="entry name" value="ABC_transporter-like_ATP-bd"/>
</dbReference>
<keyword evidence="8" id="KW-1185">Reference proteome</keyword>
<keyword evidence="2" id="KW-1003">Cell membrane</keyword>
<dbReference type="InterPro" id="IPR003593">
    <property type="entry name" value="AAA+_ATPase"/>
</dbReference>
<dbReference type="PANTHER" id="PTHR43875">
    <property type="entry name" value="MALTODEXTRIN IMPORT ATP-BINDING PROTEIN MSMX"/>
    <property type="match status" value="1"/>
</dbReference>
<dbReference type="FunFam" id="3.40.50.300:FF:000042">
    <property type="entry name" value="Maltose/maltodextrin ABC transporter, ATP-binding protein"/>
    <property type="match status" value="1"/>
</dbReference>
<dbReference type="SUPFAM" id="SSF50331">
    <property type="entry name" value="MOP-like"/>
    <property type="match status" value="1"/>
</dbReference>
<evidence type="ECO:0000256" key="1">
    <source>
        <dbReference type="ARBA" id="ARBA00022448"/>
    </source>
</evidence>
<accession>A0A261R2C9</accession>
<keyword evidence="3" id="KW-0547">Nucleotide-binding</keyword>
<evidence type="ECO:0000256" key="3">
    <source>
        <dbReference type="ARBA" id="ARBA00022741"/>
    </source>
</evidence>
<dbReference type="SUPFAM" id="SSF52540">
    <property type="entry name" value="P-loop containing nucleoside triphosphate hydrolases"/>
    <property type="match status" value="1"/>
</dbReference>
<name>A0A261R2C9_9BORD</name>
<dbReference type="InterPro" id="IPR027417">
    <property type="entry name" value="P-loop_NTPase"/>
</dbReference>
<dbReference type="GO" id="GO:0016887">
    <property type="term" value="F:ATP hydrolysis activity"/>
    <property type="evidence" value="ECO:0007669"/>
    <property type="project" value="InterPro"/>
</dbReference>
<feature type="domain" description="ABC transporter" evidence="6">
    <location>
        <begin position="6"/>
        <end position="240"/>
    </location>
</feature>
<dbReference type="Pfam" id="PF17912">
    <property type="entry name" value="OB_MalK"/>
    <property type="match status" value="1"/>
</dbReference>
<dbReference type="InterPro" id="IPR015853">
    <property type="entry name" value="ABC_transpr_FbpC"/>
</dbReference>
<dbReference type="GO" id="GO:0005524">
    <property type="term" value="F:ATP binding"/>
    <property type="evidence" value="ECO:0007669"/>
    <property type="project" value="UniProtKB-KW"/>
</dbReference>
<dbReference type="PROSITE" id="PS50893">
    <property type="entry name" value="ABC_TRANSPORTER_2"/>
    <property type="match status" value="1"/>
</dbReference>
<evidence type="ECO:0000256" key="4">
    <source>
        <dbReference type="ARBA" id="ARBA00022840"/>
    </source>
</evidence>
<dbReference type="RefSeq" id="WP_094847856.1">
    <property type="nucleotide sequence ID" value="NZ_NEVJ01000003.1"/>
</dbReference>
<evidence type="ECO:0000313" key="7">
    <source>
        <dbReference type="EMBL" id="OZI19184.1"/>
    </source>
</evidence>
<dbReference type="Gene3D" id="3.40.50.300">
    <property type="entry name" value="P-loop containing nucleotide triphosphate hydrolases"/>
    <property type="match status" value="1"/>
</dbReference>
<keyword evidence="5" id="KW-0472">Membrane</keyword>
<comment type="caution">
    <text evidence="7">The sequence shown here is derived from an EMBL/GenBank/DDBJ whole genome shotgun (WGS) entry which is preliminary data.</text>
</comment>
<reference evidence="7" key="1">
    <citation type="submission" date="2017-05" db="EMBL/GenBank/DDBJ databases">
        <title>Complete and WGS of Bordetella genogroups.</title>
        <authorList>
            <person name="Spilker T."/>
            <person name="Lipuma J."/>
        </authorList>
    </citation>
    <scope>NUCLEOTIDE SEQUENCE</scope>
    <source>
        <strain evidence="7">AU21707</strain>
    </source>
</reference>
<protein>
    <submittedName>
        <fullName evidence="7">ABC transporter ATP-binding protein</fullName>
    </submittedName>
</protein>
<keyword evidence="1" id="KW-0813">Transport</keyword>
<evidence type="ECO:0000256" key="5">
    <source>
        <dbReference type="ARBA" id="ARBA00023136"/>
    </source>
</evidence>
<dbReference type="PANTHER" id="PTHR43875:SF14">
    <property type="entry name" value="ABC TRANSPORTER ATP-BINDING PROTEIN"/>
    <property type="match status" value="1"/>
</dbReference>
<dbReference type="Gene3D" id="2.40.50.100">
    <property type="match status" value="1"/>
</dbReference>
<keyword evidence="4 7" id="KW-0067">ATP-binding</keyword>
<evidence type="ECO:0000313" key="8">
    <source>
        <dbReference type="Proteomes" id="UP000216857"/>
    </source>
</evidence>
<dbReference type="InterPro" id="IPR047641">
    <property type="entry name" value="ABC_transpr_MalK/UgpC-like"/>
</dbReference>
<dbReference type="STRING" id="1416803.CAL13_09470"/>